<reference evidence="14 15" key="1">
    <citation type="submission" date="2016-10" db="EMBL/GenBank/DDBJ databases">
        <authorList>
            <person name="de Groot N.N."/>
        </authorList>
    </citation>
    <scope>NUCLEOTIDE SEQUENCE [LARGE SCALE GENOMIC DNA]</scope>
    <source>
        <strain evidence="14 15">DSM 19073</strain>
    </source>
</reference>
<evidence type="ECO:0000256" key="9">
    <source>
        <dbReference type="ARBA" id="ARBA00023303"/>
    </source>
</evidence>
<keyword evidence="9" id="KW-0407">Ion channel</keyword>
<proteinExistence type="predicted"/>
<comment type="subcellular location">
    <subcellularLocation>
        <location evidence="1">Membrane</location>
        <topology evidence="1">Multi-pass membrane protein</topology>
    </subcellularLocation>
</comment>
<name>A0A1I3TVC8_9RHOB</name>
<evidence type="ECO:0000256" key="5">
    <source>
        <dbReference type="ARBA" id="ARBA00023065"/>
    </source>
</evidence>
<evidence type="ECO:0000256" key="6">
    <source>
        <dbReference type="ARBA" id="ARBA00023136"/>
    </source>
</evidence>
<dbReference type="PANTHER" id="PTHR18966">
    <property type="entry name" value="IONOTROPIC GLUTAMATE RECEPTOR"/>
    <property type="match status" value="1"/>
</dbReference>
<feature type="domain" description="Solute-binding protein family 3/N-terminal" evidence="12">
    <location>
        <begin position="31"/>
        <end position="357"/>
    </location>
</feature>
<keyword evidence="3 10" id="KW-0812">Transmembrane</keyword>
<dbReference type="Gene3D" id="1.10.287.70">
    <property type="match status" value="1"/>
</dbReference>
<accession>A0A1I3TVC8</accession>
<feature type="transmembrane region" description="Helical" evidence="10">
    <location>
        <begin position="167"/>
        <end position="184"/>
    </location>
</feature>
<evidence type="ECO:0000313" key="15">
    <source>
        <dbReference type="Proteomes" id="UP000199110"/>
    </source>
</evidence>
<keyword evidence="8" id="KW-0325">Glycoprotein</keyword>
<dbReference type="SMART" id="SM00062">
    <property type="entry name" value="PBPb"/>
    <property type="match status" value="1"/>
</dbReference>
<evidence type="ECO:0000256" key="7">
    <source>
        <dbReference type="ARBA" id="ARBA00023170"/>
    </source>
</evidence>
<keyword evidence="7" id="KW-0675">Receptor</keyword>
<feature type="signal peptide" evidence="11">
    <location>
        <begin position="1"/>
        <end position="24"/>
    </location>
</feature>
<dbReference type="Gene3D" id="3.40.190.10">
    <property type="entry name" value="Periplasmic binding protein-like II"/>
    <property type="match status" value="3"/>
</dbReference>
<keyword evidence="11" id="KW-0732">Signal</keyword>
<dbReference type="GO" id="GO:0015276">
    <property type="term" value="F:ligand-gated monoatomic ion channel activity"/>
    <property type="evidence" value="ECO:0007669"/>
    <property type="project" value="InterPro"/>
</dbReference>
<evidence type="ECO:0000313" key="14">
    <source>
        <dbReference type="EMBL" id="SFJ74735.1"/>
    </source>
</evidence>
<evidence type="ECO:0000256" key="4">
    <source>
        <dbReference type="ARBA" id="ARBA00022989"/>
    </source>
</evidence>
<dbReference type="SMART" id="SM00079">
    <property type="entry name" value="PBPe"/>
    <property type="match status" value="1"/>
</dbReference>
<sequence length="361" mass="40001">MRHVSMKRLILALAYLCSAVPGLAQQSASDRLVIGTVTRAPFSFVEDGRDTGYGIDLWDALAAENGLEYDLRRYETFSDMLLAVQSGEVNGAVANISITEEREKVMDFTQPIFSAGIQIMMPMEAGTGAVMRAALTPRLLLMMGLGILAVLALGMLMWLFERRRQAYFGNTAKEAAFPAFWWALHLLISGDYRAETPISPLGRIFGSLMVIGSLFIVSLFVANVTANLTLNALSRDIERITDLDGRRVGTTEASTTSSFLSRRGVTHQTFPDLETLYAEFEAGNLDAVAFDGPILAYYAQTRGQGKARVLDRVFQREYYGIVFPTGSPLRETVNQTLLRFEEGDVSHEIELKWFGSIYADK</sequence>
<keyword evidence="4 10" id="KW-1133">Transmembrane helix</keyword>
<dbReference type="InterPro" id="IPR001638">
    <property type="entry name" value="Solute-binding_3/MltF_N"/>
</dbReference>
<organism evidence="14 15">
    <name type="scientific">Jannaschia pohangensis</name>
    <dbReference type="NCBI Taxonomy" id="390807"/>
    <lineage>
        <taxon>Bacteria</taxon>
        <taxon>Pseudomonadati</taxon>
        <taxon>Pseudomonadota</taxon>
        <taxon>Alphaproteobacteria</taxon>
        <taxon>Rhodobacterales</taxon>
        <taxon>Roseobacteraceae</taxon>
        <taxon>Jannaschia</taxon>
    </lineage>
</organism>
<dbReference type="SUPFAM" id="SSF53850">
    <property type="entry name" value="Periplasmic binding protein-like II"/>
    <property type="match status" value="1"/>
</dbReference>
<dbReference type="STRING" id="390807.SAMN04488095_3547"/>
<dbReference type="EMBL" id="FORA01000006">
    <property type="protein sequence ID" value="SFJ74735.1"/>
    <property type="molecule type" value="Genomic_DNA"/>
</dbReference>
<evidence type="ECO:0000256" key="1">
    <source>
        <dbReference type="ARBA" id="ARBA00004141"/>
    </source>
</evidence>
<feature type="domain" description="Ionotropic glutamate receptor C-terminal" evidence="13">
    <location>
        <begin position="31"/>
        <end position="356"/>
    </location>
</feature>
<dbReference type="InterPro" id="IPR001320">
    <property type="entry name" value="Iontro_rcpt_C"/>
</dbReference>
<evidence type="ECO:0000256" key="3">
    <source>
        <dbReference type="ARBA" id="ARBA00022692"/>
    </source>
</evidence>
<gene>
    <name evidence="14" type="ORF">SAMN04488095_3547</name>
</gene>
<protein>
    <submittedName>
        <fullName evidence="14">Amino acid ABC transporter substrate-binding protein, PAAT family</fullName>
    </submittedName>
</protein>
<feature type="chain" id="PRO_5011767727" evidence="11">
    <location>
        <begin position="25"/>
        <end position="361"/>
    </location>
</feature>
<keyword evidence="5" id="KW-0406">Ion transport</keyword>
<evidence type="ECO:0000259" key="13">
    <source>
        <dbReference type="SMART" id="SM00079"/>
    </source>
</evidence>
<evidence type="ECO:0000256" key="10">
    <source>
        <dbReference type="SAM" id="Phobius"/>
    </source>
</evidence>
<evidence type="ECO:0000259" key="12">
    <source>
        <dbReference type="SMART" id="SM00062"/>
    </source>
</evidence>
<dbReference type="Pfam" id="PF00060">
    <property type="entry name" value="Lig_chan"/>
    <property type="match status" value="1"/>
</dbReference>
<keyword evidence="2" id="KW-0813">Transport</keyword>
<dbReference type="GO" id="GO:0016020">
    <property type="term" value="C:membrane"/>
    <property type="evidence" value="ECO:0007669"/>
    <property type="project" value="UniProtKB-SubCell"/>
</dbReference>
<feature type="transmembrane region" description="Helical" evidence="10">
    <location>
        <begin position="139"/>
        <end position="160"/>
    </location>
</feature>
<dbReference type="Pfam" id="PF00497">
    <property type="entry name" value="SBP_bac_3"/>
    <property type="match status" value="1"/>
</dbReference>
<dbReference type="InterPro" id="IPR015683">
    <property type="entry name" value="Ionotropic_Glu_rcpt"/>
</dbReference>
<keyword evidence="15" id="KW-1185">Reference proteome</keyword>
<dbReference type="SUPFAM" id="SSF81324">
    <property type="entry name" value="Voltage-gated potassium channels"/>
    <property type="match status" value="1"/>
</dbReference>
<dbReference type="Proteomes" id="UP000199110">
    <property type="component" value="Unassembled WGS sequence"/>
</dbReference>
<dbReference type="AlphaFoldDB" id="A0A1I3TVC8"/>
<evidence type="ECO:0000256" key="2">
    <source>
        <dbReference type="ARBA" id="ARBA00022448"/>
    </source>
</evidence>
<evidence type="ECO:0000256" key="11">
    <source>
        <dbReference type="SAM" id="SignalP"/>
    </source>
</evidence>
<feature type="transmembrane region" description="Helical" evidence="10">
    <location>
        <begin position="204"/>
        <end position="230"/>
    </location>
</feature>
<evidence type="ECO:0000256" key="8">
    <source>
        <dbReference type="ARBA" id="ARBA00023180"/>
    </source>
</evidence>
<keyword evidence="6 10" id="KW-0472">Membrane</keyword>